<dbReference type="Proteomes" id="UP000075806">
    <property type="component" value="Unassembled WGS sequence"/>
</dbReference>
<feature type="binding site" evidence="10">
    <location>
        <position position="198"/>
    </location>
    <ligand>
        <name>FAD</name>
        <dbReference type="ChEBI" id="CHEBI:57692"/>
    </ligand>
</feature>
<dbReference type="InterPro" id="IPR029041">
    <property type="entry name" value="FAD-linked_oxidoreductase-like"/>
</dbReference>
<dbReference type="EMBL" id="LTAO01000010">
    <property type="protein sequence ID" value="KYG33048.1"/>
    <property type="molecule type" value="Genomic_DNA"/>
</dbReference>
<name>A0A161PID2_9BACI</name>
<dbReference type="PANTHER" id="PTHR13914">
    <property type="entry name" value="PROLINE OXIDASE"/>
    <property type="match status" value="1"/>
</dbReference>
<evidence type="ECO:0000259" key="11">
    <source>
        <dbReference type="Pfam" id="PF01619"/>
    </source>
</evidence>
<dbReference type="EC" id="1.5.5.2" evidence="2"/>
<feature type="domain" description="Proline dehydrogenase" evidence="11">
    <location>
        <begin position="47"/>
        <end position="292"/>
    </location>
</feature>
<dbReference type="Pfam" id="PF01619">
    <property type="entry name" value="Pro_dh"/>
    <property type="match status" value="1"/>
</dbReference>
<feature type="binding site" evidence="10">
    <location>
        <position position="162"/>
    </location>
    <ligand>
        <name>FAD</name>
        <dbReference type="ChEBI" id="CHEBI:57692"/>
    </ligand>
</feature>
<gene>
    <name evidence="12" type="ORF">AZF04_17965</name>
</gene>
<evidence type="ECO:0000313" key="12">
    <source>
        <dbReference type="EMBL" id="KYG33048.1"/>
    </source>
</evidence>
<evidence type="ECO:0000256" key="3">
    <source>
        <dbReference type="ARBA" id="ARBA00022630"/>
    </source>
</evidence>
<dbReference type="GO" id="GO:0004657">
    <property type="term" value="F:proline dehydrogenase activity"/>
    <property type="evidence" value="ECO:0007669"/>
    <property type="project" value="UniProtKB-EC"/>
</dbReference>
<evidence type="ECO:0000256" key="5">
    <source>
        <dbReference type="ARBA" id="ARBA00022827"/>
    </source>
</evidence>
<dbReference type="GO" id="GO:0010133">
    <property type="term" value="P:L-proline catabolic process to L-glutamate"/>
    <property type="evidence" value="ECO:0007669"/>
    <property type="project" value="UniProtKB-UniPathway"/>
</dbReference>
<comment type="pathway">
    <text evidence="1">Amino-acid degradation; L-proline degradation into L-glutamate; L-glutamate from L-proline: step 1/2.</text>
</comment>
<dbReference type="RefSeq" id="WP_061948093.1">
    <property type="nucleotide sequence ID" value="NZ_LTAO01000010.1"/>
</dbReference>
<evidence type="ECO:0000256" key="1">
    <source>
        <dbReference type="ARBA" id="ARBA00004739"/>
    </source>
</evidence>
<evidence type="ECO:0000313" key="13">
    <source>
        <dbReference type="Proteomes" id="UP000075806"/>
    </source>
</evidence>
<feature type="binding site" evidence="9">
    <location>
        <position position="99"/>
    </location>
    <ligand>
        <name>substrate</name>
    </ligand>
</feature>
<evidence type="ECO:0000256" key="10">
    <source>
        <dbReference type="PIRSR" id="PIRSR000196-2"/>
    </source>
</evidence>
<feature type="binding site" evidence="10">
    <location>
        <position position="134"/>
    </location>
    <ligand>
        <name>FAD</name>
        <dbReference type="ChEBI" id="CHEBI:57692"/>
    </ligand>
</feature>
<organism evidence="12 13">
    <name type="scientific">Alkalihalobacillus trypoxylicola</name>
    <dbReference type="NCBI Taxonomy" id="519424"/>
    <lineage>
        <taxon>Bacteria</taxon>
        <taxon>Bacillati</taxon>
        <taxon>Bacillota</taxon>
        <taxon>Bacilli</taxon>
        <taxon>Bacillales</taxon>
        <taxon>Bacillaceae</taxon>
        <taxon>Alkalihalobacillus</taxon>
    </lineage>
</organism>
<dbReference type="SUPFAM" id="SSF51730">
    <property type="entry name" value="FAD-linked oxidoreductase"/>
    <property type="match status" value="1"/>
</dbReference>
<dbReference type="AlphaFoldDB" id="A0A161PID2"/>
<feature type="binding site" evidence="9">
    <location>
        <position position="286"/>
    </location>
    <ligand>
        <name>substrate</name>
    </ligand>
</feature>
<keyword evidence="6" id="KW-0560">Oxidoreductase</keyword>
<comment type="catalytic activity">
    <reaction evidence="8">
        <text>L-proline + a quinone = (S)-1-pyrroline-5-carboxylate + a quinol + H(+)</text>
        <dbReference type="Rhea" id="RHEA:23784"/>
        <dbReference type="ChEBI" id="CHEBI:15378"/>
        <dbReference type="ChEBI" id="CHEBI:17388"/>
        <dbReference type="ChEBI" id="CHEBI:24646"/>
        <dbReference type="ChEBI" id="CHEBI:60039"/>
        <dbReference type="ChEBI" id="CHEBI:132124"/>
        <dbReference type="EC" id="1.5.5.2"/>
    </reaction>
</comment>
<evidence type="ECO:0000256" key="9">
    <source>
        <dbReference type="PIRSR" id="PIRSR000196-1"/>
    </source>
</evidence>
<dbReference type="InterPro" id="IPR002872">
    <property type="entry name" value="Proline_DH_dom"/>
</dbReference>
<keyword evidence="7" id="KW-0642">Proline metabolism</keyword>
<evidence type="ECO:0000256" key="2">
    <source>
        <dbReference type="ARBA" id="ARBA00012695"/>
    </source>
</evidence>
<feature type="binding site" evidence="10">
    <location>
        <begin position="223"/>
        <end position="224"/>
    </location>
    <ligand>
        <name>FAD</name>
        <dbReference type="ChEBI" id="CHEBI:57692"/>
    </ligand>
</feature>
<feature type="binding site" evidence="10">
    <location>
        <begin position="184"/>
        <end position="186"/>
    </location>
    <ligand>
        <name>FAD</name>
        <dbReference type="ChEBI" id="CHEBI:57692"/>
    </ligand>
</feature>
<comment type="caution">
    <text evidence="12">The sequence shown here is derived from an EMBL/GenBank/DDBJ whole genome shotgun (WGS) entry which is preliminary data.</text>
</comment>
<dbReference type="OrthoDB" id="9773461at2"/>
<sequence>MLEKMSKKFFLSLSKNRLISSGAKKWGLKLGASQVVAGVTIDEVINVLTELNKEGLHCTVDHLGEYVQEREEAINSKDMCKKTIEAIAQHNISSHLSIKLTQLGLDIDRDFCLANMKEIVEVAKKHQIFIRLDMEDFARYEKTLYILEELRKDYDKIGTVIQAYLHRASEDVKSLAGVNLRLVKGAYKEAPNVAIQEKNKIDENYFELIKLHLLSGSYTAIASHDHQIIDKVKEFAKENKISNKQFEFQMLYGMRQELQKKLAKEGYTMRVYVPFGRDWYGYFMRRLAERPQNVKWAMKGLFSKS</sequence>
<feature type="binding site" evidence="9">
    <location>
        <position position="285"/>
    </location>
    <ligand>
        <name>substrate</name>
    </ligand>
</feature>
<keyword evidence="3" id="KW-0285">Flavoprotein</keyword>
<dbReference type="GO" id="GO:0000166">
    <property type="term" value="F:nucleotide binding"/>
    <property type="evidence" value="ECO:0007669"/>
    <property type="project" value="UniProtKB-KW"/>
</dbReference>
<dbReference type="PANTHER" id="PTHR13914:SF0">
    <property type="entry name" value="PROLINE DEHYDROGENASE 1, MITOCHONDRIAL"/>
    <property type="match status" value="1"/>
</dbReference>
<protein>
    <recommendedName>
        <fullName evidence="2">proline dehydrogenase</fullName>
        <ecNumber evidence="2">1.5.5.2</ecNumber>
    </recommendedName>
</protein>
<dbReference type="PIRSF" id="PIRSF000196">
    <property type="entry name" value="Pro_dehydrog"/>
    <property type="match status" value="1"/>
</dbReference>
<evidence type="ECO:0000256" key="6">
    <source>
        <dbReference type="ARBA" id="ARBA00023002"/>
    </source>
</evidence>
<reference evidence="12" key="1">
    <citation type="submission" date="2016-02" db="EMBL/GenBank/DDBJ databases">
        <title>Genome sequence of Bacillus trypoxylicola KCTC 13244(T).</title>
        <authorList>
            <person name="Jeong H."/>
            <person name="Park S.-H."/>
            <person name="Choi S.-K."/>
        </authorList>
    </citation>
    <scope>NUCLEOTIDE SEQUENCE [LARGE SCALE GENOMIC DNA]</scope>
    <source>
        <strain evidence="12">KCTC 13244</strain>
    </source>
</reference>
<dbReference type="Gene3D" id="3.20.20.220">
    <property type="match status" value="1"/>
</dbReference>
<evidence type="ECO:0000256" key="8">
    <source>
        <dbReference type="ARBA" id="ARBA00048779"/>
    </source>
</evidence>
<keyword evidence="13" id="KW-1185">Reference proteome</keyword>
<comment type="cofactor">
    <cofactor evidence="10">
        <name>FAD</name>
        <dbReference type="ChEBI" id="CHEBI:57692"/>
    </cofactor>
    <text evidence="10">Binds 1 FAD per subunit.</text>
</comment>
<dbReference type="STRING" id="519424.AZF04_17965"/>
<evidence type="ECO:0000256" key="7">
    <source>
        <dbReference type="ARBA" id="ARBA00023062"/>
    </source>
</evidence>
<dbReference type="UniPathway" id="UPA00261">
    <property type="reaction ID" value="UER00373"/>
</dbReference>
<proteinExistence type="predicted"/>
<keyword evidence="5 10" id="KW-0274">FAD</keyword>
<accession>A0A161PID2</accession>
<dbReference type="InterPro" id="IPR015659">
    <property type="entry name" value="Proline_oxidase"/>
</dbReference>
<keyword evidence="4 10" id="KW-0547">Nucleotide-binding</keyword>
<evidence type="ECO:0000256" key="4">
    <source>
        <dbReference type="ARBA" id="ARBA00022741"/>
    </source>
</evidence>
<dbReference type="InterPro" id="IPR008219">
    <property type="entry name" value="PRODH_bac_arc"/>
</dbReference>